<proteinExistence type="predicted"/>
<evidence type="ECO:0000313" key="4">
    <source>
        <dbReference type="EMBL" id="GEN76926.1"/>
    </source>
</evidence>
<dbReference type="AlphaFoldDB" id="A0A511YP34"/>
<feature type="chain" id="PRO_5021759192" description="DUF6443 domain-containing protein" evidence="2">
    <location>
        <begin position="29"/>
        <end position="1173"/>
    </location>
</feature>
<feature type="signal peptide" evidence="2">
    <location>
        <begin position="1"/>
        <end position="28"/>
    </location>
</feature>
<dbReference type="InterPro" id="IPR050708">
    <property type="entry name" value="T6SS_VgrG/RHS"/>
</dbReference>
<dbReference type="RefSeq" id="WP_146942194.1">
    <property type="nucleotide sequence ID" value="NZ_BJYJ01000015.1"/>
</dbReference>
<comment type="caution">
    <text evidence="4">The sequence shown here is derived from an EMBL/GenBank/DDBJ whole genome shotgun (WGS) entry which is preliminary data.</text>
</comment>
<reference evidence="4 5" key="1">
    <citation type="submission" date="2019-07" db="EMBL/GenBank/DDBJ databases">
        <title>Whole genome shotgun sequence of Chryseobacterium hagamense NBRC 105253.</title>
        <authorList>
            <person name="Hosoyama A."/>
            <person name="Uohara A."/>
            <person name="Ohji S."/>
            <person name="Ichikawa N."/>
        </authorList>
    </citation>
    <scope>NUCLEOTIDE SEQUENCE [LARGE SCALE GENOMIC DNA]</scope>
    <source>
        <strain evidence="4 5">NBRC 105253</strain>
    </source>
</reference>
<dbReference type="PANTHER" id="PTHR32305">
    <property type="match status" value="1"/>
</dbReference>
<evidence type="ECO:0000256" key="1">
    <source>
        <dbReference type="SAM" id="MobiDB-lite"/>
    </source>
</evidence>
<evidence type="ECO:0000259" key="3">
    <source>
        <dbReference type="Pfam" id="PF20041"/>
    </source>
</evidence>
<feature type="domain" description="DUF6443" evidence="3">
    <location>
        <begin position="36"/>
        <end position="161"/>
    </location>
</feature>
<dbReference type="InterPro" id="IPR045619">
    <property type="entry name" value="DUF6443"/>
</dbReference>
<dbReference type="EMBL" id="BJYJ01000015">
    <property type="protein sequence ID" value="GEN76926.1"/>
    <property type="molecule type" value="Genomic_DNA"/>
</dbReference>
<dbReference type="Proteomes" id="UP000321863">
    <property type="component" value="Unassembled WGS sequence"/>
</dbReference>
<evidence type="ECO:0000256" key="2">
    <source>
        <dbReference type="SAM" id="SignalP"/>
    </source>
</evidence>
<evidence type="ECO:0000313" key="5">
    <source>
        <dbReference type="Proteomes" id="UP000321863"/>
    </source>
</evidence>
<protein>
    <recommendedName>
        <fullName evidence="3">DUF6443 domain-containing protein</fullName>
    </recommendedName>
</protein>
<keyword evidence="2" id="KW-0732">Signal</keyword>
<keyword evidence="5" id="KW-1185">Reference proteome</keyword>
<dbReference type="OrthoDB" id="2972467at2"/>
<feature type="compositionally biased region" description="Basic and acidic residues" evidence="1">
    <location>
        <begin position="1130"/>
        <end position="1146"/>
    </location>
</feature>
<feature type="region of interest" description="Disordered" evidence="1">
    <location>
        <begin position="1124"/>
        <end position="1146"/>
    </location>
</feature>
<dbReference type="Pfam" id="PF20041">
    <property type="entry name" value="DUF6443"/>
    <property type="match status" value="1"/>
</dbReference>
<accession>A0A511YP34</accession>
<gene>
    <name evidence="4" type="ORF">CHA01nite_26660</name>
</gene>
<organism evidence="4 5">
    <name type="scientific">Chryseobacterium hagamense</name>
    <dbReference type="NCBI Taxonomy" id="395935"/>
    <lineage>
        <taxon>Bacteria</taxon>
        <taxon>Pseudomonadati</taxon>
        <taxon>Bacteroidota</taxon>
        <taxon>Flavobacteriia</taxon>
        <taxon>Flavobacteriales</taxon>
        <taxon>Weeksellaceae</taxon>
        <taxon>Chryseobacterium group</taxon>
        <taxon>Chryseobacterium</taxon>
    </lineage>
</organism>
<name>A0A511YP34_9FLAO</name>
<sequence length="1173" mass="130976">MRTYILQKYSLATLLSAFYLLASGLSFAQSSNENYVQSKTCLNEDCSKKSETITYFDGLGRPKQIVSVKSTPTGKDLVTAVTYDGFGRPVKDILPVPAPTQNSSIHPGITDESAANSYYGVSNAYSEKQLENSPLDRLLQQAAPGEAWKMSSGKTQKFSYDANLGNEVKKFGTTTTASTVNNVSTAVSSLWVASANSGFYPASALYKNTVTDEDGNPVTEFKNGQGQTVLIRRNDGSQNVDTYYVYNEYNQLAFVLSPKAVKQIELNNNVITDEILNELCYQYKYDGRNREVEKKIPGKDWEFMVYDKQDRLVLSQDGKLRTSDNTFSGRGWLFTKYDELGRVAYTGFYPNTDSRTQVQGQLNTLTASSPNTETRITNPIVLSGTNLYYRNLAFPSSGITLLTVSYYDTYPSEAPAVPATVLGQPTMSQTLGGSDDASTKGMATASYVKNIEDNNWTKAYPYYDSTGRQIAVKTTNHLGGYTNTETELDFAGVTKLSKTYHKRLSADTEKVITETFAYDSQNRLLVHKHQVDNNPEEILAQNTYNDLSQLTNKKVGGTVASSPLQSIDYLYNIRGWMTKINDPSNLNGKLFGYEIKYNNPENAGAVPGRFNGNIAEIDWNNAEENLLKRYNYEYDPLNRLKNAFYKEPTTGVDTSFDEYLSYDVNGNIMNLKRYAPQVSSPTATKVDDLDYQYTGNRLTRIIENALNNTGYEGGNNLIDYDINGSMVNMKDKGIQWIGYNYLSLPDQFGITQKDPFGTDTNFNLSYLYRADGIKVRKTYSTGGGRGQATSYKHTDYLDGFQYSFSETVQPCLWCRTSVAYEEQAFREPVFPGTLNPAWILDFVNTSEGVYSFTENRYIYQYVDHLGNVRVNYAKDSQGNLELTNTNNYYAFGMNHIGGVKSMLGGYKNYKYNGKEIQESGMYDYGARFYMADVGRWGVVDPLAEIYRRWSPYNYAVNNPIRFIDPDGRGVTDVIITGDLKDKAFKQLQSKTTNLDLKIDKNGKVTGSVKEGATATKAEQKLLEATNDKSVIVNLEATSANQTADGNYIVSGAYGGNKVVEGENGETITEGYQILNPHQAEKVDKAEKSPQGSAALHEILESYISASETPGSSKENKQSYLNAHNKASALDPDRIRNGMPGRDIKKNRDGSITEKIYLDINGKKYHLYENKISK</sequence>
<dbReference type="PANTHER" id="PTHR32305:SF15">
    <property type="entry name" value="PROTEIN RHSA-RELATED"/>
    <property type="match status" value="1"/>
</dbReference>
<dbReference type="InterPro" id="IPR022385">
    <property type="entry name" value="Rhs_assc_core"/>
</dbReference>
<dbReference type="Gene3D" id="2.180.10.10">
    <property type="entry name" value="RHS repeat-associated core"/>
    <property type="match status" value="1"/>
</dbReference>
<dbReference type="NCBIfam" id="TIGR03696">
    <property type="entry name" value="Rhs_assc_core"/>
    <property type="match status" value="1"/>
</dbReference>